<name>D3V5A7_XENBS</name>
<protein>
    <submittedName>
        <fullName evidence="1">Uncharacterized protein</fullName>
    </submittedName>
</protein>
<dbReference type="EMBL" id="FN667741">
    <property type="protein sequence ID" value="CBJ82836.1"/>
    <property type="molecule type" value="Genomic_DNA"/>
</dbReference>
<dbReference type="STRING" id="406818.XBJ1_3718"/>
<sequence length="44" mass="4978">MFPVGTGINRYATFVPEFMLCVPRRYGDKPFAFFSWSVALACSP</sequence>
<gene>
    <name evidence="1" type="ordered locus">XBJ1_3718</name>
</gene>
<dbReference type="AlphaFoldDB" id="D3V5A7"/>
<dbReference type="Proteomes" id="UP000002045">
    <property type="component" value="Chromosome"/>
</dbReference>
<evidence type="ECO:0000313" key="1">
    <source>
        <dbReference type="EMBL" id="CBJ82836.1"/>
    </source>
</evidence>
<accession>D3V5A7</accession>
<proteinExistence type="predicted"/>
<reference evidence="1" key="1">
    <citation type="journal article" date="2011" name="PLoS ONE">
        <title>The entomopathogenic bacterial endosymbionts xenorhabdus and photorhabdus: convergent lifestyles from divergent genomes.</title>
        <authorList>
            <person name="Chaston J.M."/>
            <person name="Suen G."/>
            <person name="Tucker S.L."/>
            <person name="Andersen A.W."/>
            <person name="Bhasin A."/>
            <person name="Bode E."/>
            <person name="Bode H.B."/>
            <person name="Brachmann A.O."/>
            <person name="Cowles C.E."/>
            <person name="Cowles K.N."/>
            <person name="Darby C."/>
            <person name="de Leon L."/>
            <person name="Drace K."/>
            <person name="Du Z."/>
            <person name="Givaudan A."/>
            <person name="Herbert Tran E.E."/>
            <person name="Jewell K.A."/>
            <person name="Knack J.J."/>
            <person name="Krasomil-Osterfeld K.C."/>
            <person name="Kukor R."/>
            <person name="Lanois A."/>
            <person name="Latreille P."/>
            <person name="Leimgruber N.K."/>
            <person name="Lipke C.M."/>
            <person name="Liu R."/>
            <person name="Lu X."/>
            <person name="Martens E.C."/>
            <person name="Marri P.R."/>
            <person name="Medigue C."/>
            <person name="Menard M.L."/>
            <person name="Miller N.M."/>
            <person name="Morales-Soto N."/>
            <person name="Norton S."/>
            <person name="Ogier J.C."/>
            <person name="Orchard S.S."/>
            <person name="Park D."/>
            <person name="Park Y."/>
            <person name="Qurollo B.A."/>
            <person name="Sugar D.R."/>
            <person name="Richards G.R."/>
            <person name="Rouy Z."/>
            <person name="Slominski B."/>
            <person name="Slominski K."/>
            <person name="Snyder H."/>
            <person name="Tjaden B.C."/>
            <person name="van der Hoeven R."/>
            <person name="Welch R.D."/>
            <person name="Wheeler C."/>
            <person name="Xiang B."/>
            <person name="Barbazuk B."/>
            <person name="Gaudriault S."/>
            <person name="Goodner B."/>
            <person name="Slater S.C."/>
            <person name="Forst S."/>
            <person name="Goldman B.S."/>
            <person name="Goodrich-Blair H."/>
        </authorList>
    </citation>
    <scope>NUCLEOTIDE SEQUENCE [LARGE SCALE GENOMIC DNA]</scope>
    <source>
        <strain evidence="1">SS-2004</strain>
    </source>
</reference>
<evidence type="ECO:0000313" key="2">
    <source>
        <dbReference type="Proteomes" id="UP000002045"/>
    </source>
</evidence>
<dbReference type="HOGENOM" id="CLU_207303_1_0_6"/>
<organism evidence="1 2">
    <name type="scientific">Xenorhabdus bovienii (strain SS-2004)</name>
    <name type="common">Xenorhabdus nematophila subsp. bovienii</name>
    <dbReference type="NCBI Taxonomy" id="406818"/>
    <lineage>
        <taxon>Bacteria</taxon>
        <taxon>Pseudomonadati</taxon>
        <taxon>Pseudomonadota</taxon>
        <taxon>Gammaproteobacteria</taxon>
        <taxon>Enterobacterales</taxon>
        <taxon>Morganellaceae</taxon>
        <taxon>Xenorhabdus</taxon>
    </lineage>
</organism>
<dbReference type="KEGG" id="xbo:XBJ1_3718"/>